<organism evidence="3 4">
    <name type="scientific">Paenibacillus solanacearum</name>
    <dbReference type="NCBI Taxonomy" id="2048548"/>
    <lineage>
        <taxon>Bacteria</taxon>
        <taxon>Bacillati</taxon>
        <taxon>Bacillota</taxon>
        <taxon>Bacilli</taxon>
        <taxon>Bacillales</taxon>
        <taxon>Paenibacillaceae</taxon>
        <taxon>Paenibacillus</taxon>
    </lineage>
</organism>
<proteinExistence type="predicted"/>
<accession>A0A916JVW6</accession>
<evidence type="ECO:0000313" key="4">
    <source>
        <dbReference type="Proteomes" id="UP000693672"/>
    </source>
</evidence>
<dbReference type="EMBL" id="CAJVAS010000003">
    <property type="protein sequence ID" value="CAG7608210.1"/>
    <property type="molecule type" value="Genomic_DNA"/>
</dbReference>
<gene>
    <name evidence="3" type="ORF">PAESOLCIP111_01038</name>
</gene>
<dbReference type="RefSeq" id="WP_218090862.1">
    <property type="nucleotide sequence ID" value="NZ_CAJVAS010000003.1"/>
</dbReference>
<evidence type="ECO:0000259" key="2">
    <source>
        <dbReference type="Pfam" id="PF01261"/>
    </source>
</evidence>
<name>A0A916JVW6_9BACL</name>
<feature type="domain" description="Xylose isomerase-like TIM barrel" evidence="2">
    <location>
        <begin position="20"/>
        <end position="238"/>
    </location>
</feature>
<reference evidence="3" key="1">
    <citation type="submission" date="2021-06" db="EMBL/GenBank/DDBJ databases">
        <authorList>
            <person name="Criscuolo A."/>
        </authorList>
    </citation>
    <scope>NUCLEOTIDE SEQUENCE</scope>
    <source>
        <strain evidence="3">CIP111600</strain>
    </source>
</reference>
<dbReference type="InterPro" id="IPR013022">
    <property type="entry name" value="Xyl_isomerase-like_TIM-brl"/>
</dbReference>
<keyword evidence="4" id="KW-1185">Reference proteome</keyword>
<dbReference type="Pfam" id="PF01261">
    <property type="entry name" value="AP_endonuc_2"/>
    <property type="match status" value="1"/>
</dbReference>
<dbReference type="PANTHER" id="PTHR43489:SF7">
    <property type="entry name" value="3-DEHYDRO-D-GULOSIDE 4-EPIMERASE-RELATED"/>
    <property type="match status" value="1"/>
</dbReference>
<evidence type="ECO:0000313" key="3">
    <source>
        <dbReference type="EMBL" id="CAG7608210.1"/>
    </source>
</evidence>
<dbReference type="GO" id="GO:0016853">
    <property type="term" value="F:isomerase activity"/>
    <property type="evidence" value="ECO:0007669"/>
    <property type="project" value="UniProtKB-KW"/>
</dbReference>
<dbReference type="PANTHER" id="PTHR43489">
    <property type="entry name" value="ISOMERASE"/>
    <property type="match status" value="1"/>
</dbReference>
<evidence type="ECO:0000256" key="1">
    <source>
        <dbReference type="ARBA" id="ARBA00023235"/>
    </source>
</evidence>
<comment type="caution">
    <text evidence="3">The sequence shown here is derived from an EMBL/GenBank/DDBJ whole genome shotgun (WGS) entry which is preliminary data.</text>
</comment>
<dbReference type="Proteomes" id="UP000693672">
    <property type="component" value="Unassembled WGS sequence"/>
</dbReference>
<sequence>MLLTCKENMIRAAHVTEACAVVKEAGFDGIDFMGGTLKDRLAEARQALRDTGLVASSVYGQLGKAGTSLIDQTAHERARSLDLFKERIETTAEIGAQQLIFVPRFGKPALREEVAEWILITMLEELGDWAKDIPVTLVMEPLNRNESQFLYNPLHALTITEAVNRPNVKTMVDTYHMHVEGQDIPGQIKTLDRAIAIVHASDTERKLPGAGEIDFRPVLQALHSIDYQGPVGYECKEASLADLQASVTYVKGLWAEIITLEVQ</sequence>
<dbReference type="EC" id="5.1.3.31" evidence="3"/>
<dbReference type="AlphaFoldDB" id="A0A916JVW6"/>
<dbReference type="InterPro" id="IPR050417">
    <property type="entry name" value="Sugar_Epim/Isomerase"/>
</dbReference>
<protein>
    <submittedName>
        <fullName evidence="3">L-ribulose 3-epimerase</fullName>
        <ecNumber evidence="3">5.1.3.31</ecNumber>
    </submittedName>
</protein>
<keyword evidence="1 3" id="KW-0413">Isomerase</keyword>